<sequence length="68" mass="7557">MTPFKFFLSLRQALTAPSVASDDPLLHPDLREMTLRQLADLPFPEAFYRPAAKASLRPSPPVVFAKCA</sequence>
<proteinExistence type="predicted"/>
<reference evidence="1 2" key="1">
    <citation type="submission" date="2019-06" db="EMBL/GenBank/DDBJ databases">
        <title>Sorghum-associated microbial communities from plants grown in Nebraska, USA.</title>
        <authorList>
            <person name="Schachtman D."/>
        </authorList>
    </citation>
    <scope>NUCLEOTIDE SEQUENCE [LARGE SCALE GENOMIC DNA]</scope>
    <source>
        <strain evidence="1 2">1225</strain>
    </source>
</reference>
<organism evidence="1 2">
    <name type="scientific">Neorhizobium alkalisoli</name>
    <dbReference type="NCBI Taxonomy" id="528178"/>
    <lineage>
        <taxon>Bacteria</taxon>
        <taxon>Pseudomonadati</taxon>
        <taxon>Pseudomonadota</taxon>
        <taxon>Alphaproteobacteria</taxon>
        <taxon>Hyphomicrobiales</taxon>
        <taxon>Rhizobiaceae</taxon>
        <taxon>Rhizobium/Agrobacterium group</taxon>
        <taxon>Neorhizobium</taxon>
    </lineage>
</organism>
<dbReference type="AlphaFoldDB" id="A0A561R385"/>
<evidence type="ECO:0000313" key="1">
    <source>
        <dbReference type="EMBL" id="TWF57086.1"/>
    </source>
</evidence>
<evidence type="ECO:0000313" key="2">
    <source>
        <dbReference type="Proteomes" id="UP000320653"/>
    </source>
</evidence>
<keyword evidence="2" id="KW-1185">Reference proteome</keyword>
<dbReference type="Proteomes" id="UP000320653">
    <property type="component" value="Unassembled WGS sequence"/>
</dbReference>
<dbReference type="RefSeq" id="WP_145635317.1">
    <property type="nucleotide sequence ID" value="NZ_VIWP01000002.1"/>
</dbReference>
<dbReference type="EMBL" id="VIWP01000002">
    <property type="protein sequence ID" value="TWF57086.1"/>
    <property type="molecule type" value="Genomic_DNA"/>
</dbReference>
<accession>A0A561R385</accession>
<comment type="caution">
    <text evidence="1">The sequence shown here is derived from an EMBL/GenBank/DDBJ whole genome shotgun (WGS) entry which is preliminary data.</text>
</comment>
<protein>
    <submittedName>
        <fullName evidence="1">Uncharacterized protein</fullName>
    </submittedName>
</protein>
<dbReference type="OrthoDB" id="8398417at2"/>
<gene>
    <name evidence="1" type="ORF">FHW37_102726</name>
</gene>
<name>A0A561R385_9HYPH</name>